<proteinExistence type="predicted"/>
<feature type="compositionally biased region" description="Basic and acidic residues" evidence="1">
    <location>
        <begin position="15"/>
        <end position="25"/>
    </location>
</feature>
<accession>A0A371FQX8</accession>
<evidence type="ECO:0000313" key="3">
    <source>
        <dbReference type="Proteomes" id="UP000257109"/>
    </source>
</evidence>
<feature type="non-terminal residue" evidence="2">
    <location>
        <position position="1"/>
    </location>
</feature>
<dbReference type="Gene3D" id="1.10.340.70">
    <property type="match status" value="1"/>
</dbReference>
<reference evidence="2" key="1">
    <citation type="submission" date="2018-05" db="EMBL/GenBank/DDBJ databases">
        <title>Draft genome of Mucuna pruriens seed.</title>
        <authorList>
            <person name="Nnadi N.E."/>
            <person name="Vos R."/>
            <person name="Hasami M.H."/>
            <person name="Devisetty U.K."/>
            <person name="Aguiy J.C."/>
        </authorList>
    </citation>
    <scope>NUCLEOTIDE SEQUENCE [LARGE SCALE GENOMIC DNA]</scope>
    <source>
        <strain evidence="2">JCA_2017</strain>
    </source>
</reference>
<gene>
    <name evidence="2" type="ORF">CR513_38964</name>
</gene>
<dbReference type="AlphaFoldDB" id="A0A371FQX8"/>
<evidence type="ECO:0000256" key="1">
    <source>
        <dbReference type="SAM" id="MobiDB-lite"/>
    </source>
</evidence>
<organism evidence="2 3">
    <name type="scientific">Mucuna pruriens</name>
    <name type="common">Velvet bean</name>
    <name type="synonym">Dolichos pruriens</name>
    <dbReference type="NCBI Taxonomy" id="157652"/>
    <lineage>
        <taxon>Eukaryota</taxon>
        <taxon>Viridiplantae</taxon>
        <taxon>Streptophyta</taxon>
        <taxon>Embryophyta</taxon>
        <taxon>Tracheophyta</taxon>
        <taxon>Spermatophyta</taxon>
        <taxon>Magnoliopsida</taxon>
        <taxon>eudicotyledons</taxon>
        <taxon>Gunneridae</taxon>
        <taxon>Pentapetalae</taxon>
        <taxon>rosids</taxon>
        <taxon>fabids</taxon>
        <taxon>Fabales</taxon>
        <taxon>Fabaceae</taxon>
        <taxon>Papilionoideae</taxon>
        <taxon>50 kb inversion clade</taxon>
        <taxon>NPAAA clade</taxon>
        <taxon>indigoferoid/millettioid clade</taxon>
        <taxon>Phaseoleae</taxon>
        <taxon>Mucuna</taxon>
    </lineage>
</organism>
<dbReference type="EMBL" id="QJKJ01008209">
    <property type="protein sequence ID" value="RDX80483.1"/>
    <property type="molecule type" value="Genomic_DNA"/>
</dbReference>
<name>A0A371FQX8_MUCPR</name>
<comment type="caution">
    <text evidence="2">The sequence shown here is derived from an EMBL/GenBank/DDBJ whole genome shotgun (WGS) entry which is preliminary data.</text>
</comment>
<dbReference type="OrthoDB" id="1430228at2759"/>
<protein>
    <recommendedName>
        <fullName evidence="4">Integrase zinc-binding domain-containing protein</fullName>
    </recommendedName>
</protein>
<feature type="compositionally biased region" description="Polar residues" evidence="1">
    <location>
        <begin position="27"/>
        <end position="38"/>
    </location>
</feature>
<dbReference type="Proteomes" id="UP000257109">
    <property type="component" value="Unassembled WGS sequence"/>
</dbReference>
<feature type="region of interest" description="Disordered" evidence="1">
    <location>
        <begin position="1"/>
        <end position="38"/>
    </location>
</feature>
<evidence type="ECO:0008006" key="4">
    <source>
        <dbReference type="Google" id="ProtNLM"/>
    </source>
</evidence>
<keyword evidence="3" id="KW-1185">Reference proteome</keyword>
<evidence type="ECO:0000313" key="2">
    <source>
        <dbReference type="EMBL" id="RDX80483.1"/>
    </source>
</evidence>
<sequence>MTKSDSEFVTGQARDPYDFPLDRRSTQRPFSGQETPKGSRQIYLNIPIAGVCKTHIGRRVLVSKVARVGYYWPTLKRDCTEFVKRFDKCQRYANLHKAPENTSTL</sequence>